<sequence>MYRNRSDSRKLSPELLKQHGVLHAEENPVQQLAPGTLRVTKTYLNFVVAPFHECHHLLRIFIDMLMQAFDDAQFV</sequence>
<dbReference type="Proteomes" id="UP000237839">
    <property type="component" value="Unassembled WGS sequence"/>
</dbReference>
<dbReference type="EMBL" id="PUGF01000003">
    <property type="protein sequence ID" value="PRC94212.1"/>
    <property type="molecule type" value="Genomic_DNA"/>
</dbReference>
<organism evidence="1 2">
    <name type="scientific">Solimicrobium silvestre</name>
    <dbReference type="NCBI Taxonomy" id="2099400"/>
    <lineage>
        <taxon>Bacteria</taxon>
        <taxon>Pseudomonadati</taxon>
        <taxon>Pseudomonadota</taxon>
        <taxon>Betaproteobacteria</taxon>
        <taxon>Burkholderiales</taxon>
        <taxon>Oxalobacteraceae</taxon>
        <taxon>Solimicrobium</taxon>
    </lineage>
</organism>
<protein>
    <submittedName>
        <fullName evidence="1">Uncharacterized protein</fullName>
    </submittedName>
</protein>
<keyword evidence="2" id="KW-1185">Reference proteome</keyword>
<reference evidence="1 2" key="1">
    <citation type="submission" date="2018-02" db="EMBL/GenBank/DDBJ databases">
        <title>Solimicrobium silvestre gen. nov., sp. nov., isolated from alpine forest soil.</title>
        <authorList>
            <person name="Margesin R."/>
            <person name="Albuquerque L."/>
            <person name="Zhang D.-C."/>
            <person name="Froufe H.J.C."/>
            <person name="Severino R."/>
            <person name="Roxo I."/>
            <person name="Egas C."/>
            <person name="Da Costa M.S."/>
        </authorList>
    </citation>
    <scope>NUCLEOTIDE SEQUENCE [LARGE SCALE GENOMIC DNA]</scope>
    <source>
        <strain evidence="1 2">S20-91</strain>
    </source>
</reference>
<accession>A0A2S9H2K1</accession>
<gene>
    <name evidence="1" type="ORF">S2091_0833</name>
</gene>
<proteinExistence type="predicted"/>
<name>A0A2S9H2K1_9BURK</name>
<dbReference type="AlphaFoldDB" id="A0A2S9H2K1"/>
<evidence type="ECO:0000313" key="1">
    <source>
        <dbReference type="EMBL" id="PRC94212.1"/>
    </source>
</evidence>
<comment type="caution">
    <text evidence="1">The sequence shown here is derived from an EMBL/GenBank/DDBJ whole genome shotgun (WGS) entry which is preliminary data.</text>
</comment>
<evidence type="ECO:0000313" key="2">
    <source>
        <dbReference type="Proteomes" id="UP000237839"/>
    </source>
</evidence>